<accession>A0A2Z5J6U7</accession>
<gene>
    <name evidence="1" type="ORF">C5746_02615</name>
</gene>
<dbReference type="AlphaFoldDB" id="A0A2Z5J6U7"/>
<dbReference type="RefSeq" id="WP_114242706.1">
    <property type="nucleotide sequence ID" value="NZ_CP027306.1"/>
</dbReference>
<protein>
    <submittedName>
        <fullName evidence="1">Uncharacterized protein</fullName>
    </submittedName>
</protein>
<proteinExistence type="predicted"/>
<name>A0A2Z5J6U7_STRAR</name>
<dbReference type="Proteomes" id="UP000252698">
    <property type="component" value="Chromosome"/>
</dbReference>
<sequence>MNCTDAAGQSPDRSEEIGKLAGRVLVGVAKHLAVTSPAGVLASDVMRTCVAAEAYVVAGRSAGEANVIAEAALAAVPEAPDGVTRGKYAELLREAAESLGWGRS</sequence>
<evidence type="ECO:0000313" key="1">
    <source>
        <dbReference type="EMBL" id="AXE76041.1"/>
    </source>
</evidence>
<dbReference type="EMBL" id="CP027306">
    <property type="protein sequence ID" value="AXE76041.1"/>
    <property type="molecule type" value="Genomic_DNA"/>
</dbReference>
<evidence type="ECO:0000313" key="2">
    <source>
        <dbReference type="Proteomes" id="UP000252698"/>
    </source>
</evidence>
<organism evidence="1 2">
    <name type="scientific">Streptomyces atratus</name>
    <dbReference type="NCBI Taxonomy" id="1893"/>
    <lineage>
        <taxon>Bacteria</taxon>
        <taxon>Bacillati</taxon>
        <taxon>Actinomycetota</taxon>
        <taxon>Actinomycetes</taxon>
        <taxon>Kitasatosporales</taxon>
        <taxon>Streptomycetaceae</taxon>
        <taxon>Streptomyces</taxon>
    </lineage>
</organism>
<dbReference type="KEGG" id="sata:C5746_02615"/>
<reference evidence="1 2" key="1">
    <citation type="journal article" date="2018" name="Front. Microbiol.">
        <title>Genome Sequencing of Streptomyces atratus SCSIOZH16 and Activation Production of Nocardamine via Metabolic Engineering.</title>
        <authorList>
            <person name="Li Y."/>
            <person name="Zhang C."/>
            <person name="Liu C."/>
            <person name="Ju J."/>
            <person name="Ma J."/>
        </authorList>
    </citation>
    <scope>NUCLEOTIDE SEQUENCE [LARGE SCALE GENOMIC DNA]</scope>
    <source>
        <strain evidence="1 2">SCSIO_ZH16</strain>
    </source>
</reference>
<dbReference type="GeneID" id="95517460"/>